<dbReference type="eggNOG" id="KOG0619">
    <property type="taxonomic scope" value="Eukaryota"/>
</dbReference>
<evidence type="ECO:0000313" key="1">
    <source>
        <dbReference type="EnsemblMetazoa" id="RPRC007047-PA"/>
    </source>
</evidence>
<dbReference type="SUPFAM" id="SSF52058">
    <property type="entry name" value="L domain-like"/>
    <property type="match status" value="1"/>
</dbReference>
<dbReference type="STRING" id="13249.T1HSM7"/>
<dbReference type="Pfam" id="PF13855">
    <property type="entry name" value="LRR_8"/>
    <property type="match status" value="1"/>
</dbReference>
<dbReference type="Pfam" id="PF12799">
    <property type="entry name" value="LRR_4"/>
    <property type="match status" value="1"/>
</dbReference>
<dbReference type="Proteomes" id="UP000015103">
    <property type="component" value="Unassembled WGS sequence"/>
</dbReference>
<dbReference type="PROSITE" id="PS51450">
    <property type="entry name" value="LRR"/>
    <property type="match status" value="4"/>
</dbReference>
<proteinExistence type="predicted"/>
<dbReference type="InterPro" id="IPR025875">
    <property type="entry name" value="Leu-rich_rpt_4"/>
</dbReference>
<dbReference type="InterPro" id="IPR003591">
    <property type="entry name" value="Leu-rich_rpt_typical-subtyp"/>
</dbReference>
<dbReference type="VEuPathDB" id="VectorBase:RPRC007047"/>
<keyword evidence="2" id="KW-1185">Reference proteome</keyword>
<dbReference type="InterPro" id="IPR032675">
    <property type="entry name" value="LRR_dom_sf"/>
</dbReference>
<dbReference type="AlphaFoldDB" id="T1HSM7"/>
<dbReference type="OMA" id="IAIKFPR"/>
<dbReference type="HOGENOM" id="CLU_1017714_0_0_1"/>
<name>T1HSM7_RHOPR</name>
<dbReference type="SMART" id="SM00365">
    <property type="entry name" value="LRR_SD22"/>
    <property type="match status" value="4"/>
</dbReference>
<dbReference type="EnsemblMetazoa" id="RPRC007047-RA">
    <property type="protein sequence ID" value="RPRC007047-PA"/>
    <property type="gene ID" value="RPRC007047"/>
</dbReference>
<protein>
    <submittedName>
        <fullName evidence="1">Uncharacterized protein</fullName>
    </submittedName>
</protein>
<dbReference type="SMART" id="SM00369">
    <property type="entry name" value="LRR_TYP"/>
    <property type="match status" value="5"/>
</dbReference>
<dbReference type="InParanoid" id="T1HSM7"/>
<dbReference type="GO" id="GO:0005737">
    <property type="term" value="C:cytoplasm"/>
    <property type="evidence" value="ECO:0007669"/>
    <property type="project" value="TreeGrafter"/>
</dbReference>
<reference evidence="1" key="1">
    <citation type="submission" date="2015-05" db="UniProtKB">
        <authorList>
            <consortium name="EnsemblMetazoa"/>
        </authorList>
    </citation>
    <scope>IDENTIFICATION</scope>
</reference>
<dbReference type="Gene3D" id="3.80.10.10">
    <property type="entry name" value="Ribonuclease Inhibitor"/>
    <property type="match status" value="2"/>
</dbReference>
<organism evidence="1 2">
    <name type="scientific">Rhodnius prolixus</name>
    <name type="common">Triatomid bug</name>
    <dbReference type="NCBI Taxonomy" id="13249"/>
    <lineage>
        <taxon>Eukaryota</taxon>
        <taxon>Metazoa</taxon>
        <taxon>Ecdysozoa</taxon>
        <taxon>Arthropoda</taxon>
        <taxon>Hexapoda</taxon>
        <taxon>Insecta</taxon>
        <taxon>Pterygota</taxon>
        <taxon>Neoptera</taxon>
        <taxon>Paraneoptera</taxon>
        <taxon>Hemiptera</taxon>
        <taxon>Heteroptera</taxon>
        <taxon>Panheteroptera</taxon>
        <taxon>Cimicomorpha</taxon>
        <taxon>Reduviidae</taxon>
        <taxon>Triatominae</taxon>
        <taxon>Rhodnius</taxon>
    </lineage>
</organism>
<dbReference type="PANTHER" id="PTHR15454">
    <property type="entry name" value="NISCHARIN RELATED"/>
    <property type="match status" value="1"/>
</dbReference>
<dbReference type="EMBL" id="ACPB03004822">
    <property type="status" value="NOT_ANNOTATED_CDS"/>
    <property type="molecule type" value="Genomic_DNA"/>
</dbReference>
<evidence type="ECO:0000313" key="2">
    <source>
        <dbReference type="Proteomes" id="UP000015103"/>
    </source>
</evidence>
<accession>T1HSM7</accession>
<dbReference type="InterPro" id="IPR001611">
    <property type="entry name" value="Leu-rich_rpt"/>
</dbReference>
<sequence length="274" mass="31498">GEEITDNEVEHAQIFYSGILDQDYLLKSYSSEKVLSLSELTLTNSSLRQVSLPTLDNLTSVNLEHNNLTNFSSLVYLQNLKYLCLSNNQITTFGEIPDAATRCFENLEVLYLNMNNIRNLEKLELYRAPKLVALFLHDNELCSVQGLSKMDNLKHLVLDRNKLNAINPSAVADLINLKNLYVEYNHLHSLNFLKELKSLKSLFLAYNKILEYETLHNFTHVSKIKELTVYGNPMCRFNSHYIALLSCLPKLCKLDGIQFDRNHNSPIYKFEEGS</sequence>